<evidence type="ECO:0000313" key="4">
    <source>
        <dbReference type="EMBL" id="KAE9070566.1"/>
    </source>
</evidence>
<dbReference type="Proteomes" id="UP000440367">
    <property type="component" value="Unassembled WGS sequence"/>
</dbReference>
<sequence>MRDFPPKARGPVLLALGGLRLCPDSSAGSAADWEVSTSIYTNYLSTVLLHCLFTWQ</sequence>
<organism evidence="5 14">
    <name type="scientific">Phytophthora fragariae</name>
    <dbReference type="NCBI Taxonomy" id="53985"/>
    <lineage>
        <taxon>Eukaryota</taxon>
        <taxon>Sar</taxon>
        <taxon>Stramenopiles</taxon>
        <taxon>Oomycota</taxon>
        <taxon>Peronosporomycetes</taxon>
        <taxon>Peronosporales</taxon>
        <taxon>Peronosporaceae</taxon>
        <taxon>Phytophthora</taxon>
    </lineage>
</organism>
<dbReference type="EMBL" id="QXGB01003253">
    <property type="protein sequence ID" value="KAE9171828.1"/>
    <property type="molecule type" value="Genomic_DNA"/>
</dbReference>
<evidence type="ECO:0000313" key="1">
    <source>
        <dbReference type="EMBL" id="KAE8922523.1"/>
    </source>
</evidence>
<comment type="caution">
    <text evidence="5">The sequence shown here is derived from an EMBL/GenBank/DDBJ whole genome shotgun (WGS) entry which is preliminary data.</text>
</comment>
<keyword evidence="11" id="KW-1185">Reference proteome</keyword>
<evidence type="ECO:0000313" key="5">
    <source>
        <dbReference type="EMBL" id="KAE9084708.1"/>
    </source>
</evidence>
<evidence type="ECO:0000313" key="15">
    <source>
        <dbReference type="Proteomes" id="UP000441208"/>
    </source>
</evidence>
<evidence type="ECO:0000313" key="7">
    <source>
        <dbReference type="EMBL" id="KAE9179190.1"/>
    </source>
</evidence>
<dbReference type="EMBL" id="QXGF01003066">
    <property type="protein sequence ID" value="KAE8922523.1"/>
    <property type="molecule type" value="Genomic_DNA"/>
</dbReference>
<dbReference type="Proteomes" id="UP000433483">
    <property type="component" value="Unassembled WGS sequence"/>
</dbReference>
<dbReference type="EMBL" id="QXFW01003067">
    <property type="protein sequence ID" value="KAE8973250.1"/>
    <property type="molecule type" value="Genomic_DNA"/>
</dbReference>
<dbReference type="EMBL" id="QXGC01003039">
    <property type="protein sequence ID" value="KAE9179190.1"/>
    <property type="molecule type" value="Genomic_DNA"/>
</dbReference>
<dbReference type="Proteomes" id="UP000437068">
    <property type="component" value="Unassembled WGS sequence"/>
</dbReference>
<evidence type="ECO:0000313" key="14">
    <source>
        <dbReference type="Proteomes" id="UP000440732"/>
    </source>
</evidence>
<proteinExistence type="predicted"/>
<evidence type="ECO:0000313" key="2">
    <source>
        <dbReference type="EMBL" id="KAE8973250.1"/>
    </source>
</evidence>
<dbReference type="EMBL" id="QXFX01003284">
    <property type="protein sequence ID" value="KAE9069995.1"/>
    <property type="molecule type" value="Genomic_DNA"/>
</dbReference>
<dbReference type="Proteomes" id="UP000440732">
    <property type="component" value="Unassembled WGS sequence"/>
</dbReference>
<reference evidence="10 11" key="1">
    <citation type="submission" date="2018-08" db="EMBL/GenBank/DDBJ databases">
        <title>Genomic investigation of the strawberry pathogen Phytophthora fragariae indicates pathogenicity is determined by transcriptional variation in three key races.</title>
        <authorList>
            <person name="Adams T.M."/>
            <person name="Armitage A.D."/>
            <person name="Sobczyk M.K."/>
            <person name="Bates H.J."/>
            <person name="Dunwell J.M."/>
            <person name="Nellist C.F."/>
            <person name="Harrison R.J."/>
        </authorList>
    </citation>
    <scope>NUCLEOTIDE SEQUENCE [LARGE SCALE GENOMIC DNA]</scope>
    <source>
        <strain evidence="9 12">A4</strain>
        <strain evidence="8 13">BC-1</strain>
        <strain evidence="7 17">BC-23</strain>
        <strain evidence="6 11">NOV-27</strain>
        <strain evidence="5 14">NOV-5</strain>
        <strain evidence="4 15">NOV-71</strain>
        <strain evidence="1 10">NOV-9</strain>
        <strain evidence="3 18">ONT-3</strain>
        <strain evidence="2 16">SCRP245</strain>
    </source>
</reference>
<name>A0A6A3QZW4_9STRA</name>
<dbReference type="EMBL" id="QXGA01003318">
    <property type="protein sequence ID" value="KAE9084708.1"/>
    <property type="molecule type" value="Genomic_DNA"/>
</dbReference>
<evidence type="ECO:0000313" key="17">
    <source>
        <dbReference type="Proteomes" id="UP000476176"/>
    </source>
</evidence>
<evidence type="ECO:0000313" key="18">
    <source>
        <dbReference type="Proteomes" id="UP000488956"/>
    </source>
</evidence>
<dbReference type="Proteomes" id="UP000476176">
    <property type="component" value="Unassembled WGS sequence"/>
</dbReference>
<evidence type="ECO:0000313" key="3">
    <source>
        <dbReference type="EMBL" id="KAE9069995.1"/>
    </source>
</evidence>
<evidence type="ECO:0000313" key="11">
    <source>
        <dbReference type="Proteomes" id="UP000433483"/>
    </source>
</evidence>
<evidence type="ECO:0000313" key="10">
    <source>
        <dbReference type="Proteomes" id="UP000429523"/>
    </source>
</evidence>
<evidence type="ECO:0000313" key="8">
    <source>
        <dbReference type="EMBL" id="KAE9182930.1"/>
    </source>
</evidence>
<gene>
    <name evidence="9" type="ORF">PF001_g25862</name>
    <name evidence="8" type="ORF">PF002_g26853</name>
    <name evidence="7" type="ORF">PF004_g25246</name>
    <name evidence="6" type="ORF">PF005_g26980</name>
    <name evidence="5" type="ORF">PF006_g26417</name>
    <name evidence="4" type="ORF">PF007_g26898</name>
    <name evidence="1" type="ORF">PF009_g27214</name>
    <name evidence="3" type="ORF">PF010_g26457</name>
    <name evidence="2" type="ORF">PF011_g25329</name>
</gene>
<dbReference type="Proteomes" id="UP000429523">
    <property type="component" value="Unassembled WGS sequence"/>
</dbReference>
<dbReference type="EMBL" id="QXGE01003111">
    <property type="protein sequence ID" value="KAE9277021.1"/>
    <property type="molecule type" value="Genomic_DNA"/>
</dbReference>
<dbReference type="EMBL" id="QXFZ01003206">
    <property type="protein sequence ID" value="KAE9070566.1"/>
    <property type="molecule type" value="Genomic_DNA"/>
</dbReference>
<dbReference type="Proteomes" id="UP000460718">
    <property type="component" value="Unassembled WGS sequence"/>
</dbReference>
<dbReference type="Proteomes" id="UP000441208">
    <property type="component" value="Unassembled WGS sequence"/>
</dbReference>
<evidence type="ECO:0000313" key="12">
    <source>
        <dbReference type="Proteomes" id="UP000437068"/>
    </source>
</evidence>
<evidence type="ECO:0000313" key="13">
    <source>
        <dbReference type="Proteomes" id="UP000440367"/>
    </source>
</evidence>
<accession>A0A6A3QZW4</accession>
<evidence type="ECO:0000313" key="16">
    <source>
        <dbReference type="Proteomes" id="UP000460718"/>
    </source>
</evidence>
<dbReference type="Proteomes" id="UP000488956">
    <property type="component" value="Unassembled WGS sequence"/>
</dbReference>
<evidence type="ECO:0000313" key="9">
    <source>
        <dbReference type="EMBL" id="KAE9277021.1"/>
    </source>
</evidence>
<evidence type="ECO:0000313" key="6">
    <source>
        <dbReference type="EMBL" id="KAE9171828.1"/>
    </source>
</evidence>
<protein>
    <submittedName>
        <fullName evidence="5">Uncharacterized protein</fullName>
    </submittedName>
</protein>
<dbReference type="EMBL" id="QXGD01002891">
    <property type="protein sequence ID" value="KAE9182930.1"/>
    <property type="molecule type" value="Genomic_DNA"/>
</dbReference>
<dbReference type="AlphaFoldDB" id="A0A6A3QZW4"/>